<reference evidence="1" key="1">
    <citation type="submission" date="2016-04" db="EMBL/GenBank/DDBJ databases">
        <authorList>
            <person name="Tabuchi Yagui T.R."/>
        </authorList>
    </citation>
    <scope>NUCLEOTIDE SEQUENCE [LARGE SCALE GENOMIC DNA]</scope>
    <source>
        <strain evidence="1">NIES-26</strain>
    </source>
</reference>
<name>A0A367S2G1_9NOSO</name>
<gene>
    <name evidence="1" type="ORF">A6770_07975</name>
</gene>
<dbReference type="AlphaFoldDB" id="A0A367S2G1"/>
<organism evidence="1 2">
    <name type="scientific">Nostoc minutum NIES-26</name>
    <dbReference type="NCBI Taxonomy" id="1844469"/>
    <lineage>
        <taxon>Bacteria</taxon>
        <taxon>Bacillati</taxon>
        <taxon>Cyanobacteriota</taxon>
        <taxon>Cyanophyceae</taxon>
        <taxon>Nostocales</taxon>
        <taxon>Nostocaceae</taxon>
        <taxon>Nostoc</taxon>
    </lineage>
</organism>
<dbReference type="Pfam" id="PF11209">
    <property type="entry name" value="LmeA"/>
    <property type="match status" value="1"/>
</dbReference>
<evidence type="ECO:0008006" key="3">
    <source>
        <dbReference type="Google" id="ProtNLM"/>
    </source>
</evidence>
<sequence length="253" mass="28462">MRDEQSLEGKLLSQEAKRRVLHELDEVEQIDIEVQTDVLKIVQGQANAVSVSGQGLVIREDIRVQEIKLQTDSIAINPLSALLGQIKLDEPVKALARIILTETDINRTLSSDFTRSLGINFDVNVDGEIVNFESQKIQVFLPGDDQIEFRGKLLLKEKGNTRSLAYQAIVHPRTSSQPLMLESFNCTEGQGMSIELIVALMQKVKELVNQPYFEWDEMKFSVKNLELEKGSLTLLVEAYVRQIPLSSNVLSPE</sequence>
<dbReference type="Proteomes" id="UP000252107">
    <property type="component" value="Unassembled WGS sequence"/>
</dbReference>
<dbReference type="EMBL" id="LXQD01000012">
    <property type="protein sequence ID" value="RCJ42144.1"/>
    <property type="molecule type" value="Genomic_DNA"/>
</dbReference>
<accession>A0A367S2G1</accession>
<evidence type="ECO:0000313" key="1">
    <source>
        <dbReference type="EMBL" id="RCJ42144.1"/>
    </source>
</evidence>
<proteinExistence type="predicted"/>
<comment type="caution">
    <text evidence="1">The sequence shown here is derived from an EMBL/GenBank/DDBJ whole genome shotgun (WGS) entry which is preliminary data.</text>
</comment>
<dbReference type="InterPro" id="IPR021373">
    <property type="entry name" value="DUF2993"/>
</dbReference>
<protein>
    <recommendedName>
        <fullName evidence="3">DUF2993 domain-containing protein</fullName>
    </recommendedName>
</protein>
<keyword evidence="2" id="KW-1185">Reference proteome</keyword>
<evidence type="ECO:0000313" key="2">
    <source>
        <dbReference type="Proteomes" id="UP000252107"/>
    </source>
</evidence>